<keyword evidence="5" id="KW-0411">Iron-sulfur</keyword>
<dbReference type="Pfam" id="PF00111">
    <property type="entry name" value="Fer2"/>
    <property type="match status" value="1"/>
</dbReference>
<reference evidence="7 8" key="1">
    <citation type="submission" date="2023-07" db="EMBL/GenBank/DDBJ databases">
        <title>Sorghum-associated microbial communities from plants grown in Nebraska, USA.</title>
        <authorList>
            <person name="Schachtman D."/>
        </authorList>
    </citation>
    <scope>NUCLEOTIDE SEQUENCE [LARGE SCALE GENOMIC DNA]</scope>
    <source>
        <strain evidence="7 8">BE240</strain>
    </source>
</reference>
<evidence type="ECO:0000313" key="7">
    <source>
        <dbReference type="EMBL" id="MDR7094587.1"/>
    </source>
</evidence>
<gene>
    <name evidence="7" type="ORF">J2X09_002328</name>
</gene>
<evidence type="ECO:0000256" key="2">
    <source>
        <dbReference type="ARBA" id="ARBA00022723"/>
    </source>
</evidence>
<dbReference type="CDD" id="cd05018">
    <property type="entry name" value="CoxG"/>
    <property type="match status" value="1"/>
</dbReference>
<dbReference type="InterPro" id="IPR012675">
    <property type="entry name" value="Beta-grasp_dom_sf"/>
</dbReference>
<dbReference type="InterPro" id="IPR010419">
    <property type="entry name" value="CO_DH_gsu"/>
</dbReference>
<dbReference type="InterPro" id="IPR036884">
    <property type="entry name" value="2Fe-2S-bd_dom_sf"/>
</dbReference>
<dbReference type="Gene3D" id="3.10.20.30">
    <property type="match status" value="1"/>
</dbReference>
<dbReference type="Proteomes" id="UP001265550">
    <property type="component" value="Unassembled WGS sequence"/>
</dbReference>
<comment type="caution">
    <text evidence="7">The sequence shown here is derived from an EMBL/GenBank/DDBJ whole genome shotgun (WGS) entry which is preliminary data.</text>
</comment>
<dbReference type="Gene3D" id="1.10.150.120">
    <property type="entry name" value="[2Fe-2S]-binding domain"/>
    <property type="match status" value="1"/>
</dbReference>
<keyword evidence="1" id="KW-0001">2Fe-2S</keyword>
<accession>A0ABU1VAW9</accession>
<name>A0ABU1VAW9_9BURK</name>
<dbReference type="Pfam" id="PF06240">
    <property type="entry name" value="COXG"/>
    <property type="match status" value="1"/>
</dbReference>
<dbReference type="PROSITE" id="PS51085">
    <property type="entry name" value="2FE2S_FER_2"/>
    <property type="match status" value="1"/>
</dbReference>
<sequence>MEFKGRQVIHASRETVWAALNNPAVLEQCIDGCESFTAVNDSEWQVVVRASVGPVKARFKGSLSVQDREPLRGYRLRGQGEGGMAGFGEMTAVVTLEDEGPDTLLVYAAQAHVGGKLAQIGSRLVGSVGARMADRFFARFNEVLTEGGGEHARLQPAAVAASAGAQPGGSHEQANVELTVNGMPVRRHVDDRTLLVDLLRRELHLTGTHVGCDTSQCGACTVRLDGVAVKSCTVLAVQASGGEVVTIEGLADGEGMHPLQKAFMACHGLQCGFCTPGMIMASDGLLRSGRHIDHGSICTALEGNICRCTGYINIVRAVEQAATEMGLPCSARADAEETR</sequence>
<dbReference type="PANTHER" id="PTHR44379">
    <property type="entry name" value="OXIDOREDUCTASE WITH IRON-SULFUR SUBUNIT"/>
    <property type="match status" value="1"/>
</dbReference>
<evidence type="ECO:0000256" key="3">
    <source>
        <dbReference type="ARBA" id="ARBA00023002"/>
    </source>
</evidence>
<evidence type="ECO:0000313" key="8">
    <source>
        <dbReference type="Proteomes" id="UP001265550"/>
    </source>
</evidence>
<evidence type="ECO:0000256" key="4">
    <source>
        <dbReference type="ARBA" id="ARBA00023004"/>
    </source>
</evidence>
<dbReference type="SUPFAM" id="SSF47741">
    <property type="entry name" value="CO dehydrogenase ISP C-domain like"/>
    <property type="match status" value="1"/>
</dbReference>
<dbReference type="PANTHER" id="PTHR44379:SF5">
    <property type="entry name" value="OXIDOREDUCTASE WITH IRON-SULFUR SUBUNIT"/>
    <property type="match status" value="1"/>
</dbReference>
<keyword evidence="8" id="KW-1185">Reference proteome</keyword>
<proteinExistence type="predicted"/>
<feature type="domain" description="2Fe-2S ferredoxin-type" evidence="6">
    <location>
        <begin position="174"/>
        <end position="250"/>
    </location>
</feature>
<dbReference type="EMBL" id="JAVDWE010000005">
    <property type="protein sequence ID" value="MDR7094587.1"/>
    <property type="molecule type" value="Genomic_DNA"/>
</dbReference>
<dbReference type="Gene3D" id="3.30.530.20">
    <property type="match status" value="1"/>
</dbReference>
<keyword evidence="3" id="KW-0560">Oxidoreductase</keyword>
<dbReference type="InterPro" id="IPR001041">
    <property type="entry name" value="2Fe-2S_ferredoxin-type"/>
</dbReference>
<dbReference type="InterPro" id="IPR002888">
    <property type="entry name" value="2Fe-2S-bd"/>
</dbReference>
<dbReference type="SUPFAM" id="SSF54292">
    <property type="entry name" value="2Fe-2S ferredoxin-like"/>
    <property type="match status" value="1"/>
</dbReference>
<organism evidence="7 8">
    <name type="scientific">Hydrogenophaga laconesensis</name>
    <dbReference type="NCBI Taxonomy" id="1805971"/>
    <lineage>
        <taxon>Bacteria</taxon>
        <taxon>Pseudomonadati</taxon>
        <taxon>Pseudomonadota</taxon>
        <taxon>Betaproteobacteria</taxon>
        <taxon>Burkholderiales</taxon>
        <taxon>Comamonadaceae</taxon>
        <taxon>Hydrogenophaga</taxon>
    </lineage>
</organism>
<protein>
    <submittedName>
        <fullName evidence="7">Aerobic-type carbon monoxide dehydrogenase small subunit (CoxS/CutS family)/carbon monoxide dehydrogenase subunit G</fullName>
    </submittedName>
</protein>
<evidence type="ECO:0000256" key="1">
    <source>
        <dbReference type="ARBA" id="ARBA00022714"/>
    </source>
</evidence>
<dbReference type="SUPFAM" id="SSF55961">
    <property type="entry name" value="Bet v1-like"/>
    <property type="match status" value="1"/>
</dbReference>
<dbReference type="Pfam" id="PF01799">
    <property type="entry name" value="Fer2_2"/>
    <property type="match status" value="1"/>
</dbReference>
<dbReference type="InterPro" id="IPR023393">
    <property type="entry name" value="START-like_dom_sf"/>
</dbReference>
<evidence type="ECO:0000256" key="5">
    <source>
        <dbReference type="ARBA" id="ARBA00023014"/>
    </source>
</evidence>
<dbReference type="InterPro" id="IPR051452">
    <property type="entry name" value="Diverse_Oxidoreductases"/>
</dbReference>
<evidence type="ECO:0000259" key="6">
    <source>
        <dbReference type="PROSITE" id="PS51085"/>
    </source>
</evidence>
<keyword evidence="2" id="KW-0479">Metal-binding</keyword>
<dbReference type="InterPro" id="IPR036010">
    <property type="entry name" value="2Fe-2S_ferredoxin-like_sf"/>
</dbReference>
<keyword evidence="4" id="KW-0408">Iron</keyword>